<dbReference type="KEGG" id="lmoi:VV02_01065"/>
<dbReference type="EMBL" id="CP011112">
    <property type="protein sequence ID" value="AKU14790.1"/>
    <property type="molecule type" value="Genomic_DNA"/>
</dbReference>
<evidence type="ECO:0008006" key="4">
    <source>
        <dbReference type="Google" id="ProtNLM"/>
    </source>
</evidence>
<feature type="transmembrane region" description="Helical" evidence="1">
    <location>
        <begin position="7"/>
        <end position="25"/>
    </location>
</feature>
<evidence type="ECO:0000313" key="3">
    <source>
        <dbReference type="Proteomes" id="UP000066480"/>
    </source>
</evidence>
<keyword evidence="1" id="KW-0472">Membrane</keyword>
<keyword evidence="3" id="KW-1185">Reference proteome</keyword>
<keyword evidence="1" id="KW-0812">Transmembrane</keyword>
<accession>A0A0K1JDX9</accession>
<protein>
    <recommendedName>
        <fullName evidence="4">DUF2568 domain-containing protein</fullName>
    </recommendedName>
</protein>
<dbReference type="RefSeq" id="WP_052589328.1">
    <property type="nucleotide sequence ID" value="NZ_CP011112.1"/>
</dbReference>
<sequence length="123" mass="13278">MPSLSDVAMFLLELAVYVAVAWWAFNLTDTFLLGVVLALVAIAVMGTIWAAFGSPQARWPVYGFPRIMLELLWFGAGVLALFAAGTPIVAVILAVVFVVVMWLRLRPARTGPAPDDDVEDLSG</sequence>
<organism evidence="2 3">
    <name type="scientific">Luteipulveratus mongoliensis</name>
    <dbReference type="NCBI Taxonomy" id="571913"/>
    <lineage>
        <taxon>Bacteria</taxon>
        <taxon>Bacillati</taxon>
        <taxon>Actinomycetota</taxon>
        <taxon>Actinomycetes</taxon>
        <taxon>Micrococcales</taxon>
        <taxon>Dermacoccaceae</taxon>
        <taxon>Luteipulveratus</taxon>
    </lineage>
</organism>
<feature type="transmembrane region" description="Helical" evidence="1">
    <location>
        <begin position="72"/>
        <end position="103"/>
    </location>
</feature>
<feature type="transmembrane region" description="Helical" evidence="1">
    <location>
        <begin position="31"/>
        <end position="52"/>
    </location>
</feature>
<evidence type="ECO:0000313" key="2">
    <source>
        <dbReference type="EMBL" id="AKU14790.1"/>
    </source>
</evidence>
<name>A0A0K1JDX9_9MICO</name>
<keyword evidence="1" id="KW-1133">Transmembrane helix</keyword>
<dbReference type="STRING" id="571913.VV02_01065"/>
<gene>
    <name evidence="2" type="ORF">VV02_01065</name>
</gene>
<dbReference type="Pfam" id="PF10823">
    <property type="entry name" value="DUF2568"/>
    <property type="match status" value="1"/>
</dbReference>
<dbReference type="Proteomes" id="UP000066480">
    <property type="component" value="Chromosome"/>
</dbReference>
<dbReference type="OrthoDB" id="4307321at2"/>
<proteinExistence type="predicted"/>
<reference evidence="2 3" key="1">
    <citation type="submission" date="2015-03" db="EMBL/GenBank/DDBJ databases">
        <title>Luteipulveratus halotolerans sp. nov., a novel actinobacterium (Dermacoccaceae) from Sarawak, Malaysia.</title>
        <authorList>
            <person name="Juboi H."/>
            <person name="Basik A."/>
            <person name="Shamsul S.S."/>
            <person name="Arnold P."/>
            <person name="Schmitt E.K."/>
            <person name="Sanglier J.-J."/>
            <person name="Yeo T."/>
        </authorList>
    </citation>
    <scope>NUCLEOTIDE SEQUENCE [LARGE SCALE GENOMIC DNA]</scope>
    <source>
        <strain evidence="2 3">MN07-A0370</strain>
    </source>
</reference>
<dbReference type="InterPro" id="IPR021214">
    <property type="entry name" value="DUF2568"/>
</dbReference>
<dbReference type="AlphaFoldDB" id="A0A0K1JDX9"/>
<evidence type="ECO:0000256" key="1">
    <source>
        <dbReference type="SAM" id="Phobius"/>
    </source>
</evidence>